<dbReference type="PANTHER" id="PTHR11647">
    <property type="entry name" value="HYDRANTOINASE/DIHYDROPYRIMIDINASE FAMILY MEMBER"/>
    <property type="match status" value="1"/>
</dbReference>
<evidence type="ECO:0000259" key="11">
    <source>
        <dbReference type="Pfam" id="PF01979"/>
    </source>
</evidence>
<dbReference type="Gene3D" id="2.30.40.10">
    <property type="entry name" value="Urease, subunit C, domain 1"/>
    <property type="match status" value="1"/>
</dbReference>
<dbReference type="GO" id="GO:0005829">
    <property type="term" value="C:cytosol"/>
    <property type="evidence" value="ECO:0007669"/>
    <property type="project" value="TreeGrafter"/>
</dbReference>
<evidence type="ECO:0000256" key="9">
    <source>
        <dbReference type="PIRSR" id="PIRSR611778-50"/>
    </source>
</evidence>
<reference evidence="12 13" key="1">
    <citation type="submission" date="2024-03" db="EMBL/GenBank/DDBJ databases">
        <title>The Acrasis kona genome and developmental transcriptomes reveal deep origins of eukaryotic multicellular pathways.</title>
        <authorList>
            <person name="Sheikh S."/>
            <person name="Fu C.-J."/>
            <person name="Brown M.W."/>
            <person name="Baldauf S.L."/>
        </authorList>
    </citation>
    <scope>NUCLEOTIDE SEQUENCE [LARGE SCALE GENOMIC DNA]</scope>
    <source>
        <strain evidence="12 13">ATCC MYA-3509</strain>
    </source>
</reference>
<keyword evidence="4" id="KW-0479">Metal-binding</keyword>
<dbReference type="EMBL" id="JAOPGA020000568">
    <property type="protein sequence ID" value="KAL0479501.1"/>
    <property type="molecule type" value="Genomic_DNA"/>
</dbReference>
<dbReference type="InterPro" id="IPR006680">
    <property type="entry name" value="Amidohydro-rel"/>
</dbReference>
<gene>
    <name evidence="12" type="ORF">AKO1_007645</name>
</gene>
<sequence length="535" mass="58901">MQVFLTLLISIFITLIYANTAESGVNPDDVKITFGKQEDILIRGGVVVNADMQFKSDVLIKNGKIAQVGLNILSPGARILNATGMYVMPGGIDPHVHFELPFMGTVSKDDFLSGTQAAVAGGTTFVMDFAIPLGREISPLEAFEQYKKLGEAKSVCDFGLHVAITKLNQDGDREKIVRDMAEVVKRGVNSFKFFMAYKGTLQIEDHDLIRAFALARELGAISMVHAENGDLVQEGQRKLLRQGIHGPEGHSFSRPPEVEAEAVHRASVIANQVGAPLYVVHVMSQAAMEEIARAKAKGYRIVGEAIAAGLTLNETAVFDRDWNRAARYVMSPPIRSIDDQHALVNGLKTRTLDLVGTDHCTFDTEQKRLGVDDFTKIPNGVNGIEERMTALFDRLVHTGKLTPSDYVRVTSTEAAQIFNIYPQKGVIAVGSDADVILLDPSKKKVVYHTEHHINIDYNVYDHWSFWGSVETTISNGRIVWNNGTLYTEQGTGRFVPTPAFGKMFHGLESETFHSSDYFAGHSNGKKKGVNRNGSY</sequence>
<evidence type="ECO:0000256" key="4">
    <source>
        <dbReference type="ARBA" id="ARBA00022723"/>
    </source>
</evidence>
<keyword evidence="13" id="KW-1185">Reference proteome</keyword>
<feature type="chain" id="PRO_5043677329" description="dihydropyrimidinase" evidence="10">
    <location>
        <begin position="19"/>
        <end position="535"/>
    </location>
</feature>
<evidence type="ECO:0000256" key="6">
    <source>
        <dbReference type="ARBA" id="ARBA00022833"/>
    </source>
</evidence>
<evidence type="ECO:0000256" key="2">
    <source>
        <dbReference type="ARBA" id="ARBA00008829"/>
    </source>
</evidence>
<comment type="similarity">
    <text evidence="2">Belongs to the metallo-dependent hydrolases superfamily. Hydantoinase/dihydropyrimidinase family.</text>
</comment>
<evidence type="ECO:0000256" key="8">
    <source>
        <dbReference type="ARBA" id="ARBA00039113"/>
    </source>
</evidence>
<evidence type="ECO:0000256" key="5">
    <source>
        <dbReference type="ARBA" id="ARBA00022801"/>
    </source>
</evidence>
<accession>A0AAW2YPW1</accession>
<dbReference type="GO" id="GO:0004157">
    <property type="term" value="F:dihydropyrimidinase activity"/>
    <property type="evidence" value="ECO:0007669"/>
    <property type="project" value="UniProtKB-EC"/>
</dbReference>
<proteinExistence type="inferred from homology"/>
<dbReference type="Pfam" id="PF01979">
    <property type="entry name" value="Amidohydro_1"/>
    <property type="match status" value="1"/>
</dbReference>
<dbReference type="InterPro" id="IPR050378">
    <property type="entry name" value="Metallo-dep_Hydrolases_sf"/>
</dbReference>
<dbReference type="InterPro" id="IPR011059">
    <property type="entry name" value="Metal-dep_hydrolase_composite"/>
</dbReference>
<comment type="cofactor">
    <cofactor evidence="1">
        <name>Zn(2+)</name>
        <dbReference type="ChEBI" id="CHEBI:29105"/>
    </cofactor>
</comment>
<dbReference type="InterPro" id="IPR011778">
    <property type="entry name" value="Hydantoinase/dihydroPyrase"/>
</dbReference>
<dbReference type="AlphaFoldDB" id="A0AAW2YPW1"/>
<evidence type="ECO:0000313" key="12">
    <source>
        <dbReference type="EMBL" id="KAL0479501.1"/>
    </source>
</evidence>
<dbReference type="Gene3D" id="3.20.20.140">
    <property type="entry name" value="Metal-dependent hydrolases"/>
    <property type="match status" value="1"/>
</dbReference>
<dbReference type="EC" id="3.5.2.2" evidence="8"/>
<protein>
    <recommendedName>
        <fullName evidence="8">dihydropyrimidinase</fullName>
        <ecNumber evidence="8">3.5.2.2</ecNumber>
    </recommendedName>
</protein>
<comment type="PTM">
    <text evidence="9">Carbamylation allows a single lysine to coordinate two divalent metal cations.</text>
</comment>
<comment type="subunit">
    <text evidence="3">Homotetramer.</text>
</comment>
<dbReference type="FunFam" id="3.20.20.140:FF:000001">
    <property type="entry name" value="Dihydropyrimidinase like 3"/>
    <property type="match status" value="1"/>
</dbReference>
<dbReference type="SUPFAM" id="SSF51556">
    <property type="entry name" value="Metallo-dependent hydrolases"/>
    <property type="match status" value="1"/>
</dbReference>
<dbReference type="NCBIfam" id="TIGR02033">
    <property type="entry name" value="D-hydantoinase"/>
    <property type="match status" value="1"/>
</dbReference>
<keyword evidence="6" id="KW-0862">Zinc</keyword>
<dbReference type="SUPFAM" id="SSF51338">
    <property type="entry name" value="Composite domain of metallo-dependent hydrolases"/>
    <property type="match status" value="2"/>
</dbReference>
<organism evidence="12 13">
    <name type="scientific">Acrasis kona</name>
    <dbReference type="NCBI Taxonomy" id="1008807"/>
    <lineage>
        <taxon>Eukaryota</taxon>
        <taxon>Discoba</taxon>
        <taxon>Heterolobosea</taxon>
        <taxon>Tetramitia</taxon>
        <taxon>Eutetramitia</taxon>
        <taxon>Acrasidae</taxon>
        <taxon>Acrasis</taxon>
    </lineage>
</organism>
<feature type="modified residue" description="N6-carboxylysine" evidence="9">
    <location>
        <position position="192"/>
    </location>
</feature>
<keyword evidence="5" id="KW-0378">Hydrolase</keyword>
<evidence type="ECO:0000256" key="3">
    <source>
        <dbReference type="ARBA" id="ARBA00011881"/>
    </source>
</evidence>
<dbReference type="GO" id="GO:0006208">
    <property type="term" value="P:pyrimidine nucleobase catabolic process"/>
    <property type="evidence" value="ECO:0007669"/>
    <property type="project" value="TreeGrafter"/>
</dbReference>
<keyword evidence="10" id="KW-0732">Signal</keyword>
<dbReference type="GO" id="GO:0046872">
    <property type="term" value="F:metal ion binding"/>
    <property type="evidence" value="ECO:0007669"/>
    <property type="project" value="UniProtKB-KW"/>
</dbReference>
<evidence type="ECO:0000256" key="7">
    <source>
        <dbReference type="ARBA" id="ARBA00036696"/>
    </source>
</evidence>
<comment type="caution">
    <text evidence="12">The sequence shown here is derived from an EMBL/GenBank/DDBJ whole genome shotgun (WGS) entry which is preliminary data.</text>
</comment>
<dbReference type="CDD" id="cd01314">
    <property type="entry name" value="D-HYD"/>
    <property type="match status" value="1"/>
</dbReference>
<feature type="signal peptide" evidence="10">
    <location>
        <begin position="1"/>
        <end position="18"/>
    </location>
</feature>
<evidence type="ECO:0000313" key="13">
    <source>
        <dbReference type="Proteomes" id="UP001431209"/>
    </source>
</evidence>
<evidence type="ECO:0000256" key="10">
    <source>
        <dbReference type="SAM" id="SignalP"/>
    </source>
</evidence>
<evidence type="ECO:0000256" key="1">
    <source>
        <dbReference type="ARBA" id="ARBA00001947"/>
    </source>
</evidence>
<dbReference type="Proteomes" id="UP001431209">
    <property type="component" value="Unassembled WGS sequence"/>
</dbReference>
<feature type="domain" description="Amidohydrolase-related" evidence="11">
    <location>
        <begin position="86"/>
        <end position="479"/>
    </location>
</feature>
<dbReference type="PANTHER" id="PTHR11647:SF1">
    <property type="entry name" value="COLLAPSIN RESPONSE MEDIATOR PROTEIN"/>
    <property type="match status" value="1"/>
</dbReference>
<name>A0AAW2YPW1_9EUKA</name>
<comment type="catalytic activity">
    <reaction evidence="7">
        <text>5,6-dihydrouracil + H2O = 3-(carbamoylamino)propanoate + H(+)</text>
        <dbReference type="Rhea" id="RHEA:16121"/>
        <dbReference type="ChEBI" id="CHEBI:11892"/>
        <dbReference type="ChEBI" id="CHEBI:15377"/>
        <dbReference type="ChEBI" id="CHEBI:15378"/>
        <dbReference type="ChEBI" id="CHEBI:15901"/>
        <dbReference type="EC" id="3.5.2.2"/>
    </reaction>
</comment>
<dbReference type="InterPro" id="IPR032466">
    <property type="entry name" value="Metal_Hydrolase"/>
</dbReference>